<proteinExistence type="predicted"/>
<reference evidence="2" key="1">
    <citation type="submission" date="2015-10" db="EMBL/GenBank/DDBJ databases">
        <title>Complete genome sequence of Streptomyces ambofaciens DSM 40697.</title>
        <authorList>
            <person name="Thibessard A."/>
            <person name="Leblond P."/>
        </authorList>
    </citation>
    <scope>NUCLEOTIDE SEQUENCE [LARGE SCALE GENOMIC DNA]</scope>
    <source>
        <strain evidence="2">DSM 40697</strain>
    </source>
</reference>
<dbReference type="EMBL" id="CP012949">
    <property type="protein sequence ID" value="ANB09018.1"/>
    <property type="molecule type" value="Genomic_DNA"/>
</dbReference>
<evidence type="ECO:0008006" key="3">
    <source>
        <dbReference type="Google" id="ProtNLM"/>
    </source>
</evidence>
<dbReference type="RefSeq" id="WP_063483292.1">
    <property type="nucleotide sequence ID" value="NZ_CP012949.1"/>
</dbReference>
<sequence length="316" mass="35145">MDRMSCTLSPLVYAELYRLLAADKQRYDDLEERLSEIGYAPAWLSTAADAYDEYWAMQLQLAGAEGVGNISVGSAEHALLATWILAGLRNTGDDNTLSSALKANVYTRAVNEVSDLKMPLPSVLNPVIYGWTLGKVVSLSSTDAPVDPVAPASLPDDDNLVAAYLGLVNHVLALEGMAEPWPEMMQTSTYWRGYGIAEALKPGAGDGGRALLELLAESRPLLSQPVFSQLNNHFSRFGARRNALSHVTDDARRLERFVQVVEDTHGWEHLRVTLRGLTQFVCQEVSRLLYEEDPPPALRNDPWRYLVREMPTEWWA</sequence>
<evidence type="ECO:0000313" key="2">
    <source>
        <dbReference type="Proteomes" id="UP000076720"/>
    </source>
</evidence>
<organism evidence="1 2">
    <name type="scientific">Streptomyces ambofaciens</name>
    <dbReference type="NCBI Taxonomy" id="1889"/>
    <lineage>
        <taxon>Bacteria</taxon>
        <taxon>Bacillati</taxon>
        <taxon>Actinomycetota</taxon>
        <taxon>Actinomycetes</taxon>
        <taxon>Kitasatosporales</taxon>
        <taxon>Streptomycetaceae</taxon>
        <taxon>Streptomyces</taxon>
    </lineage>
</organism>
<name>A0ABM6B5M2_STRAM</name>
<protein>
    <recommendedName>
        <fullName evidence="3">Apea-like HEPN domain-containing protein</fullName>
    </recommendedName>
</protein>
<evidence type="ECO:0000313" key="1">
    <source>
        <dbReference type="EMBL" id="ANB09018.1"/>
    </source>
</evidence>
<keyword evidence="2" id="KW-1185">Reference proteome</keyword>
<accession>A0ABM6B5M2</accession>
<dbReference type="Proteomes" id="UP000076720">
    <property type="component" value="Chromosome"/>
</dbReference>
<reference evidence="1 2" key="2">
    <citation type="journal article" date="2016" name="Genome Announc.">
        <title>Complete Genome Sequence of Streptomyces ambofaciens DSM 40697, a Paradigm for Genome Plasticity Studies.</title>
        <authorList>
            <person name="Thibessard A."/>
            <person name="Leblond P."/>
        </authorList>
    </citation>
    <scope>NUCLEOTIDE SEQUENCE [LARGE SCALE GENOMIC DNA]</scope>
    <source>
        <strain evidence="1 2">DSM 40697</strain>
    </source>
</reference>
<gene>
    <name evidence="1" type="ORF">SAM40697_5061</name>
</gene>